<keyword evidence="8" id="KW-1185">Reference proteome</keyword>
<dbReference type="GO" id="GO:0070041">
    <property type="term" value="F:rRNA (uridine-C5-)-methyltransferase activity"/>
    <property type="evidence" value="ECO:0007669"/>
    <property type="project" value="TreeGrafter"/>
</dbReference>
<feature type="binding site" evidence="4">
    <location>
        <position position="341"/>
    </location>
    <ligand>
        <name>S-adenosyl-L-methionine</name>
        <dbReference type="ChEBI" id="CHEBI:59789"/>
    </ligand>
</feature>
<dbReference type="PROSITE" id="PS01230">
    <property type="entry name" value="TRMA_1"/>
    <property type="match status" value="1"/>
</dbReference>
<sequence>MENPSVGQQLQVTLESPAHGGESVARTDGLVIFVPRTVPGDVALVELTEVKKRFARARVVEILEPGPGRVADTCAAAAHGAGCCDYSFVSAEAELELKAQVLREQLERIGKLTDIPEIETVSMAPASGWRTRFRLGVDKAGRAGIRAAQSNELVTDFDCRQAAEGALSGILGSDAQRFTPGAEIVVALDSNGDRHVVETSKAGRGKTARRTTKVIDGSGSPVQRVGEYQFTLPAVSFWQAHKAAPEVYSEIVSSWIEQALDERDVDVNYLKHAWDLYGGVGFFIPAMKKVLPKATVHSVELAPQAAKVGRETFGNNKVDFVSKDVFAALPHLPKPGVVVLDPPRKGAGADTVARIAAAQPEVVIHVGCDPATFARDLNAWYENGYYLEKLSLCNAFPGTHHSESFGLLLPVAENSQEDSA</sequence>
<dbReference type="PANTHER" id="PTHR11061:SF30">
    <property type="entry name" value="TRNA (URACIL(54)-C(5))-METHYLTRANSFERASE"/>
    <property type="match status" value="1"/>
</dbReference>
<evidence type="ECO:0000259" key="6">
    <source>
        <dbReference type="PROSITE" id="PS50926"/>
    </source>
</evidence>
<feature type="binding site" evidence="4">
    <location>
        <position position="277"/>
    </location>
    <ligand>
        <name>S-adenosyl-L-methionine</name>
        <dbReference type="ChEBI" id="CHEBI:59789"/>
    </ligand>
</feature>
<keyword evidence="1 4" id="KW-0489">Methyltransferase</keyword>
<dbReference type="RefSeq" id="WP_047240356.1">
    <property type="nucleotide sequence ID" value="NZ_CP011541.1"/>
</dbReference>
<dbReference type="Pfam" id="PF01938">
    <property type="entry name" value="TRAM"/>
    <property type="match status" value="1"/>
</dbReference>
<dbReference type="InterPro" id="IPR030390">
    <property type="entry name" value="MeTrfase_TrmA_AS"/>
</dbReference>
<gene>
    <name evidence="7" type="ORF">CEPID_07250</name>
</gene>
<dbReference type="InterPro" id="IPR010280">
    <property type="entry name" value="U5_MeTrfase_fam"/>
</dbReference>
<evidence type="ECO:0000256" key="5">
    <source>
        <dbReference type="PROSITE-ProRule" id="PRU10015"/>
    </source>
</evidence>
<dbReference type="KEGG" id="cei:CEPID_07250"/>
<comment type="similarity">
    <text evidence="4">Belongs to the class I-like SAM-binding methyltransferase superfamily. RNA M5U methyltransferase family.</text>
</comment>
<keyword evidence="3 4" id="KW-0949">S-adenosyl-L-methionine</keyword>
<organism evidence="7 8">
    <name type="scientific">Corynebacterium epidermidicanis</name>
    <dbReference type="NCBI Taxonomy" id="1050174"/>
    <lineage>
        <taxon>Bacteria</taxon>
        <taxon>Bacillati</taxon>
        <taxon>Actinomycetota</taxon>
        <taxon>Actinomycetes</taxon>
        <taxon>Mycobacteriales</taxon>
        <taxon>Corynebacteriaceae</taxon>
        <taxon>Corynebacterium</taxon>
    </lineage>
</organism>
<dbReference type="EC" id="2.1.1.-" evidence="7"/>
<reference evidence="7 8" key="1">
    <citation type="submission" date="2015-05" db="EMBL/GenBank/DDBJ databases">
        <title>Complete genome sequence of Corynebacterium epidermidicanis DSM 45586, isolated from the skin of a dog suffering from pruritus.</title>
        <authorList>
            <person name="Ruckert C."/>
            <person name="Albersmeier A."/>
            <person name="Winkler A."/>
            <person name="Tauch A."/>
        </authorList>
    </citation>
    <scope>NUCLEOTIDE SEQUENCE [LARGE SCALE GENOMIC DNA]</scope>
    <source>
        <strain evidence="7 8">DSM 45586</strain>
    </source>
</reference>
<dbReference type="InterPro" id="IPR002792">
    <property type="entry name" value="TRAM_dom"/>
</dbReference>
<feature type="active site" description="Nucleophile" evidence="4">
    <location>
        <position position="368"/>
    </location>
</feature>
<feature type="binding site" evidence="4">
    <location>
        <position position="300"/>
    </location>
    <ligand>
        <name>S-adenosyl-L-methionine</name>
        <dbReference type="ChEBI" id="CHEBI:59789"/>
    </ligand>
</feature>
<dbReference type="SUPFAM" id="SSF53335">
    <property type="entry name" value="S-adenosyl-L-methionine-dependent methyltransferases"/>
    <property type="match status" value="1"/>
</dbReference>
<evidence type="ECO:0000256" key="3">
    <source>
        <dbReference type="ARBA" id="ARBA00022691"/>
    </source>
</evidence>
<dbReference type="Gene3D" id="3.40.50.150">
    <property type="entry name" value="Vaccinia Virus protein VP39"/>
    <property type="match status" value="1"/>
</dbReference>
<dbReference type="PROSITE" id="PS50926">
    <property type="entry name" value="TRAM"/>
    <property type="match status" value="1"/>
</dbReference>
<dbReference type="PANTHER" id="PTHR11061">
    <property type="entry name" value="RNA M5U METHYLTRANSFERASE"/>
    <property type="match status" value="1"/>
</dbReference>
<dbReference type="PROSITE" id="PS51687">
    <property type="entry name" value="SAM_MT_RNA_M5U"/>
    <property type="match status" value="1"/>
</dbReference>
<dbReference type="Proteomes" id="UP000035368">
    <property type="component" value="Chromosome"/>
</dbReference>
<evidence type="ECO:0000256" key="1">
    <source>
        <dbReference type="ARBA" id="ARBA00022603"/>
    </source>
</evidence>
<evidence type="ECO:0000313" key="8">
    <source>
        <dbReference type="Proteomes" id="UP000035368"/>
    </source>
</evidence>
<feature type="domain" description="TRAM" evidence="6">
    <location>
        <begin position="3"/>
        <end position="61"/>
    </location>
</feature>
<dbReference type="AlphaFoldDB" id="A0A0G3GQ14"/>
<name>A0A0G3GQ14_9CORY</name>
<evidence type="ECO:0000256" key="2">
    <source>
        <dbReference type="ARBA" id="ARBA00022679"/>
    </source>
</evidence>
<protein>
    <submittedName>
        <fullName evidence="7">SAM-dependent methyltransferase, tRNA(Uracil-5)-methyltransferase</fullName>
        <ecNumber evidence="7">2.1.1.-</ecNumber>
    </submittedName>
</protein>
<dbReference type="STRING" id="1050174.CEPID_07250"/>
<dbReference type="EMBL" id="CP011541">
    <property type="protein sequence ID" value="AKK03301.1"/>
    <property type="molecule type" value="Genomic_DNA"/>
</dbReference>
<accession>A0A0G3GQ14</accession>
<dbReference type="Pfam" id="PF05958">
    <property type="entry name" value="tRNA_U5-meth_tr"/>
    <property type="match status" value="1"/>
</dbReference>
<dbReference type="InterPro" id="IPR029063">
    <property type="entry name" value="SAM-dependent_MTases_sf"/>
</dbReference>
<dbReference type="InterPro" id="IPR012340">
    <property type="entry name" value="NA-bd_OB-fold"/>
</dbReference>
<keyword evidence="2 4" id="KW-0808">Transferase</keyword>
<dbReference type="GO" id="GO:0070475">
    <property type="term" value="P:rRNA base methylation"/>
    <property type="evidence" value="ECO:0007669"/>
    <property type="project" value="TreeGrafter"/>
</dbReference>
<feature type="binding site" evidence="4">
    <location>
        <position position="239"/>
    </location>
    <ligand>
        <name>S-adenosyl-L-methionine</name>
        <dbReference type="ChEBI" id="CHEBI:59789"/>
    </ligand>
</feature>
<evidence type="ECO:0000256" key="4">
    <source>
        <dbReference type="PROSITE-ProRule" id="PRU01024"/>
    </source>
</evidence>
<dbReference type="Gene3D" id="2.40.50.140">
    <property type="entry name" value="Nucleic acid-binding proteins"/>
    <property type="match status" value="1"/>
</dbReference>
<feature type="active site" evidence="5">
    <location>
        <position position="368"/>
    </location>
</feature>
<proteinExistence type="inferred from homology"/>
<evidence type="ECO:0000313" key="7">
    <source>
        <dbReference type="EMBL" id="AKK03301.1"/>
    </source>
</evidence>
<dbReference type="PATRIC" id="fig|1050174.4.peg.1461"/>
<dbReference type="SUPFAM" id="SSF50249">
    <property type="entry name" value="Nucleic acid-binding proteins"/>
    <property type="match status" value="1"/>
</dbReference>
<dbReference type="Gene3D" id="2.40.50.1070">
    <property type="match status" value="1"/>
</dbReference>
<dbReference type="OrthoDB" id="9804590at2"/>